<organism evidence="1">
    <name type="scientific">viral metagenome</name>
    <dbReference type="NCBI Taxonomy" id="1070528"/>
    <lineage>
        <taxon>unclassified sequences</taxon>
        <taxon>metagenomes</taxon>
        <taxon>organismal metagenomes</taxon>
    </lineage>
</organism>
<protein>
    <submittedName>
        <fullName evidence="1">Uncharacterized protein</fullName>
    </submittedName>
</protein>
<dbReference type="AlphaFoldDB" id="A0A6C0I0G3"/>
<name>A0A6C0I0G3_9ZZZZ</name>
<sequence length="123" mass="14421">MQRSQTQSMEFHNTTELSVAIYSWISDNEQISTHRGVIIPANTKQTVYSDTGEWILSSEFYDKENNDAWSNEGLEQFYRIAKFQNEPYFTSGSYTFNFIEESFNIQYNDGVITWSRINKVAQD</sequence>
<proteinExistence type="predicted"/>
<dbReference type="EMBL" id="MN740043">
    <property type="protein sequence ID" value="QHT85603.1"/>
    <property type="molecule type" value="Genomic_DNA"/>
</dbReference>
<reference evidence="1" key="1">
    <citation type="journal article" date="2020" name="Nature">
        <title>Giant virus diversity and host interactions through global metagenomics.</title>
        <authorList>
            <person name="Schulz F."/>
            <person name="Roux S."/>
            <person name="Paez-Espino D."/>
            <person name="Jungbluth S."/>
            <person name="Walsh D.A."/>
            <person name="Denef V.J."/>
            <person name="McMahon K.D."/>
            <person name="Konstantinidis K.T."/>
            <person name="Eloe-Fadrosh E.A."/>
            <person name="Kyrpides N.C."/>
            <person name="Woyke T."/>
        </authorList>
    </citation>
    <scope>NUCLEOTIDE SEQUENCE</scope>
    <source>
        <strain evidence="1">GVMAG-M-3300023184-182</strain>
    </source>
</reference>
<accession>A0A6C0I0G3</accession>
<evidence type="ECO:0000313" key="1">
    <source>
        <dbReference type="EMBL" id="QHT85603.1"/>
    </source>
</evidence>